<dbReference type="PROSITE" id="PS50937">
    <property type="entry name" value="HTH_MERR_2"/>
    <property type="match status" value="1"/>
</dbReference>
<evidence type="ECO:0000256" key="2">
    <source>
        <dbReference type="ARBA" id="ARBA00011738"/>
    </source>
</evidence>
<evidence type="ECO:0000259" key="13">
    <source>
        <dbReference type="PROSITE" id="PS50937"/>
    </source>
</evidence>
<feature type="domain" description="HTH merR-type" evidence="13">
    <location>
        <begin position="1"/>
        <end position="69"/>
    </location>
</feature>
<dbReference type="EMBL" id="AJYK02000082">
    <property type="protein sequence ID" value="OEF23999.1"/>
    <property type="molecule type" value="Genomic_DNA"/>
</dbReference>
<evidence type="ECO:0000256" key="6">
    <source>
        <dbReference type="ARBA" id="ARBA00023008"/>
    </source>
</evidence>
<dbReference type="PANTHER" id="PTHR30204:SF16">
    <property type="entry name" value="HTH-TYPE TRANSCRIPTIONAL REGULATOR CUER"/>
    <property type="match status" value="1"/>
</dbReference>
<evidence type="ECO:0000256" key="12">
    <source>
        <dbReference type="ARBA" id="ARBA00032335"/>
    </source>
</evidence>
<evidence type="ECO:0000256" key="7">
    <source>
        <dbReference type="ARBA" id="ARBA00023015"/>
    </source>
</evidence>
<evidence type="ECO:0000256" key="9">
    <source>
        <dbReference type="ARBA" id="ARBA00023159"/>
    </source>
</evidence>
<dbReference type="InterPro" id="IPR009061">
    <property type="entry name" value="DNA-bd_dom_put_sf"/>
</dbReference>
<evidence type="ECO:0000256" key="4">
    <source>
        <dbReference type="ARBA" id="ARBA00022490"/>
    </source>
</evidence>
<dbReference type="STRING" id="1188252.A1QC_02285"/>
<evidence type="ECO:0000313" key="15">
    <source>
        <dbReference type="Proteomes" id="UP000094070"/>
    </source>
</evidence>
<comment type="subcellular location">
    <subcellularLocation>
        <location evidence="1">Cytoplasm</location>
    </subcellularLocation>
</comment>
<gene>
    <name evidence="14" type="ORF">A1QC_02285</name>
</gene>
<keyword evidence="6" id="KW-0186">Copper</keyword>
<keyword evidence="15" id="KW-1185">Reference proteome</keyword>
<evidence type="ECO:0000256" key="3">
    <source>
        <dbReference type="ARBA" id="ARBA00017250"/>
    </source>
</evidence>
<dbReference type="SUPFAM" id="SSF46955">
    <property type="entry name" value="Putative DNA-binding domain"/>
    <property type="match status" value="1"/>
</dbReference>
<dbReference type="RefSeq" id="WP_017025945.1">
    <property type="nucleotide sequence ID" value="NZ_AJYK02000082.1"/>
</dbReference>
<evidence type="ECO:0000256" key="5">
    <source>
        <dbReference type="ARBA" id="ARBA00022723"/>
    </source>
</evidence>
<sequence length="129" mass="14478">MNISQVAKLTKLSAKSIRFYESKGVISPPSRSDNGYRTYDNKQINQLEIVARARAVGFNLEQCKSLVELANDPGRSSYEVKETAKKKLTEVNAKLEELQVIRQQLVEWIDECPGDEGPNCPIINDLTGH</sequence>
<keyword evidence="9" id="KW-0010">Activator</keyword>
<comment type="subunit">
    <text evidence="2">Homodimer.</text>
</comment>
<proteinExistence type="predicted"/>
<evidence type="ECO:0000256" key="10">
    <source>
        <dbReference type="ARBA" id="ARBA00023163"/>
    </source>
</evidence>
<dbReference type="PRINTS" id="PR00040">
    <property type="entry name" value="HTHMERR"/>
</dbReference>
<dbReference type="Proteomes" id="UP000094070">
    <property type="component" value="Unassembled WGS sequence"/>
</dbReference>
<dbReference type="Pfam" id="PF13411">
    <property type="entry name" value="MerR_1"/>
    <property type="match status" value="1"/>
</dbReference>
<dbReference type="NCBIfam" id="TIGR02044">
    <property type="entry name" value="CueR"/>
    <property type="match status" value="1"/>
</dbReference>
<evidence type="ECO:0000313" key="14">
    <source>
        <dbReference type="EMBL" id="OEF23999.1"/>
    </source>
</evidence>
<dbReference type="SMART" id="SM00422">
    <property type="entry name" value="HTH_MERR"/>
    <property type="match status" value="1"/>
</dbReference>
<dbReference type="GO" id="GO:0045893">
    <property type="term" value="P:positive regulation of DNA-templated transcription"/>
    <property type="evidence" value="ECO:0007669"/>
    <property type="project" value="InterPro"/>
</dbReference>
<reference evidence="14 15" key="1">
    <citation type="journal article" date="2012" name="Science">
        <title>Ecological populations of bacteria act as socially cohesive units of antibiotic production and resistance.</title>
        <authorList>
            <person name="Cordero O.X."/>
            <person name="Wildschutte H."/>
            <person name="Kirkup B."/>
            <person name="Proehl S."/>
            <person name="Ngo L."/>
            <person name="Hussain F."/>
            <person name="Le Roux F."/>
            <person name="Mincer T."/>
            <person name="Polz M.F."/>
        </authorList>
    </citation>
    <scope>NUCLEOTIDE SEQUENCE [LARGE SCALE GENOMIC DNA]</scope>
    <source>
        <strain evidence="14 15">1S-45</strain>
    </source>
</reference>
<organism evidence="14 15">
    <name type="scientific">Vibrio rumoiensis 1S-45</name>
    <dbReference type="NCBI Taxonomy" id="1188252"/>
    <lineage>
        <taxon>Bacteria</taxon>
        <taxon>Pseudomonadati</taxon>
        <taxon>Pseudomonadota</taxon>
        <taxon>Gammaproteobacteria</taxon>
        <taxon>Vibrionales</taxon>
        <taxon>Vibrionaceae</taxon>
        <taxon>Vibrio</taxon>
    </lineage>
</organism>
<dbReference type="AlphaFoldDB" id="A0A1E5E0Q0"/>
<evidence type="ECO:0000256" key="1">
    <source>
        <dbReference type="ARBA" id="ARBA00004496"/>
    </source>
</evidence>
<dbReference type="Gene3D" id="1.10.1660.10">
    <property type="match status" value="1"/>
</dbReference>
<keyword evidence="10" id="KW-0804">Transcription</keyword>
<dbReference type="GO" id="GO:0005737">
    <property type="term" value="C:cytoplasm"/>
    <property type="evidence" value="ECO:0007669"/>
    <property type="project" value="UniProtKB-SubCell"/>
</dbReference>
<accession>A0A1E5E0Q0</accession>
<name>A0A1E5E0Q0_9VIBR</name>
<keyword evidence="4" id="KW-0963">Cytoplasm</keyword>
<evidence type="ECO:0000256" key="8">
    <source>
        <dbReference type="ARBA" id="ARBA00023125"/>
    </source>
</evidence>
<keyword evidence="7" id="KW-0805">Transcription regulation</keyword>
<dbReference type="InterPro" id="IPR011789">
    <property type="entry name" value="CueR"/>
</dbReference>
<keyword evidence="8" id="KW-0238">DNA-binding</keyword>
<evidence type="ECO:0000256" key="11">
    <source>
        <dbReference type="ARBA" id="ARBA00031472"/>
    </source>
</evidence>
<dbReference type="PANTHER" id="PTHR30204">
    <property type="entry name" value="REDOX-CYCLING DRUG-SENSING TRANSCRIPTIONAL ACTIVATOR SOXR"/>
    <property type="match status" value="1"/>
</dbReference>
<dbReference type="GO" id="GO:0003700">
    <property type="term" value="F:DNA-binding transcription factor activity"/>
    <property type="evidence" value="ECO:0007669"/>
    <property type="project" value="InterPro"/>
</dbReference>
<dbReference type="GO" id="GO:0005507">
    <property type="term" value="F:copper ion binding"/>
    <property type="evidence" value="ECO:0007669"/>
    <property type="project" value="InterPro"/>
</dbReference>
<dbReference type="OrthoDB" id="9802039at2"/>
<dbReference type="GO" id="GO:0003677">
    <property type="term" value="F:DNA binding"/>
    <property type="evidence" value="ECO:0007669"/>
    <property type="project" value="UniProtKB-KW"/>
</dbReference>
<dbReference type="InterPro" id="IPR000551">
    <property type="entry name" value="MerR-type_HTH_dom"/>
</dbReference>
<comment type="caution">
    <text evidence="14">The sequence shown here is derived from an EMBL/GenBank/DDBJ whole genome shotgun (WGS) entry which is preliminary data.</text>
</comment>
<dbReference type="InterPro" id="IPR047057">
    <property type="entry name" value="MerR_fam"/>
</dbReference>
<dbReference type="eggNOG" id="COG0789">
    <property type="taxonomic scope" value="Bacteria"/>
</dbReference>
<dbReference type="CDD" id="cd01108">
    <property type="entry name" value="HTH_CueR"/>
    <property type="match status" value="1"/>
</dbReference>
<protein>
    <recommendedName>
        <fullName evidence="3">HTH-type transcriptional regulator CueR</fullName>
    </recommendedName>
    <alternativeName>
        <fullName evidence="12">Copper efflux regulator</fullName>
    </alternativeName>
    <alternativeName>
        <fullName evidence="11">Copper export regulator</fullName>
    </alternativeName>
</protein>
<keyword evidence="5" id="KW-0479">Metal-binding</keyword>